<organism evidence="1 2">
    <name type="scientific">Chrysodeixis includens</name>
    <name type="common">Soybean looper</name>
    <name type="synonym">Pseudoplusia includens</name>
    <dbReference type="NCBI Taxonomy" id="689277"/>
    <lineage>
        <taxon>Eukaryota</taxon>
        <taxon>Metazoa</taxon>
        <taxon>Ecdysozoa</taxon>
        <taxon>Arthropoda</taxon>
        <taxon>Hexapoda</taxon>
        <taxon>Insecta</taxon>
        <taxon>Pterygota</taxon>
        <taxon>Neoptera</taxon>
        <taxon>Endopterygota</taxon>
        <taxon>Lepidoptera</taxon>
        <taxon>Glossata</taxon>
        <taxon>Ditrysia</taxon>
        <taxon>Noctuoidea</taxon>
        <taxon>Noctuidae</taxon>
        <taxon>Plusiinae</taxon>
        <taxon>Chrysodeixis</taxon>
    </lineage>
</organism>
<dbReference type="Proteomes" id="UP001154114">
    <property type="component" value="Chromosome 1"/>
</dbReference>
<reference evidence="1" key="1">
    <citation type="submission" date="2021-12" db="EMBL/GenBank/DDBJ databases">
        <authorList>
            <person name="King R."/>
        </authorList>
    </citation>
    <scope>NUCLEOTIDE SEQUENCE</scope>
</reference>
<keyword evidence="2" id="KW-1185">Reference proteome</keyword>
<gene>
    <name evidence="1" type="ORF">CINC_LOCUS713</name>
</gene>
<evidence type="ECO:0000313" key="2">
    <source>
        <dbReference type="Proteomes" id="UP001154114"/>
    </source>
</evidence>
<protein>
    <submittedName>
        <fullName evidence="1">Uncharacterized protein</fullName>
    </submittedName>
</protein>
<dbReference type="AlphaFoldDB" id="A0A9N8KY57"/>
<accession>A0A9N8KY57</accession>
<evidence type="ECO:0000313" key="1">
    <source>
        <dbReference type="EMBL" id="CAD0194425.1"/>
    </source>
</evidence>
<name>A0A9N8KY57_CHRIL</name>
<proteinExistence type="predicted"/>
<sequence>MQLCKVRSYIPDACSMKMRSSQLSRFGYRKELSSEQFYGESGARIRSPLIQEYILHNFEVVFEVFCGVCNKICFYPRRNAFSFKNFGGGFAVAASSGDSHLLEVRSLVVPSSWTTQIQLSLALNTCDPKLILGYKATHTIAAEHQFGLLEYTATLQEI</sequence>
<dbReference type="EMBL" id="LR824004">
    <property type="protein sequence ID" value="CAD0194425.1"/>
    <property type="molecule type" value="Genomic_DNA"/>
</dbReference>